<dbReference type="Pfam" id="PF02953">
    <property type="entry name" value="zf-Tim10_DDP"/>
    <property type="match status" value="1"/>
</dbReference>
<keyword evidence="3" id="KW-0862">Zinc</keyword>
<evidence type="ECO:0000256" key="6">
    <source>
        <dbReference type="ARBA" id="ARBA00023128"/>
    </source>
</evidence>
<dbReference type="Gene3D" id="1.10.287.810">
    <property type="entry name" value="Mitochondrial import inner membrane translocase subunit tim13 like domains"/>
    <property type="match status" value="1"/>
</dbReference>
<comment type="subcellular location">
    <subcellularLocation>
        <location evidence="8">Mitochondrion inner membrane</location>
        <topology evidence="8">Peripheral membrane protein</topology>
        <orientation evidence="8">Intermembrane side</orientation>
    </subcellularLocation>
</comment>
<keyword evidence="8" id="KW-0472">Membrane</keyword>
<evidence type="ECO:0000256" key="3">
    <source>
        <dbReference type="ARBA" id="ARBA00022833"/>
    </source>
</evidence>
<dbReference type="OrthoDB" id="1551503at2759"/>
<dbReference type="GO" id="GO:0005743">
    <property type="term" value="C:mitochondrial inner membrane"/>
    <property type="evidence" value="ECO:0007669"/>
    <property type="project" value="UniProtKB-SubCell"/>
</dbReference>
<comment type="caution">
    <text evidence="10">The sequence shown here is derived from an EMBL/GenBank/DDBJ whole genome shotgun (WGS) entry which is preliminary data.</text>
</comment>
<evidence type="ECO:0000256" key="1">
    <source>
        <dbReference type="ARBA" id="ARBA00022448"/>
    </source>
</evidence>
<dbReference type="AlphaFoldDB" id="A0A1Z5JHA5"/>
<dbReference type="InterPro" id="IPR004217">
    <property type="entry name" value="Tim10-like"/>
</dbReference>
<comment type="subunit">
    <text evidence="8">Heterohexamer.</text>
</comment>
<evidence type="ECO:0000256" key="5">
    <source>
        <dbReference type="ARBA" id="ARBA00023010"/>
    </source>
</evidence>
<dbReference type="GO" id="GO:0015031">
    <property type="term" value="P:protein transport"/>
    <property type="evidence" value="ECO:0007669"/>
    <property type="project" value="UniProtKB-KW"/>
</dbReference>
<dbReference type="InterPro" id="IPR050673">
    <property type="entry name" value="Mito_inner_translocase_sub"/>
</dbReference>
<evidence type="ECO:0000256" key="2">
    <source>
        <dbReference type="ARBA" id="ARBA00022723"/>
    </source>
</evidence>
<keyword evidence="6 8" id="KW-0496">Mitochondrion</keyword>
<comment type="function">
    <text evidence="8">Mitochondrial intermembrane chaperone that participates in the import and insertion of some multi-pass transmembrane proteins into the mitochondrial inner membrane. Also required for the transfer of beta-barrel precursors from the TOM complex to the sorting and assembly machinery (SAM complex) of the outer membrane. Acts as a chaperone-like protein that protects the hydrophobic precursors from aggregation and guide them through the mitochondrial intermembrane space.</text>
</comment>
<protein>
    <recommendedName>
        <fullName evidence="8">Mitochondrial import inner membrane translocase subunit</fullName>
    </recommendedName>
</protein>
<evidence type="ECO:0000259" key="9">
    <source>
        <dbReference type="Pfam" id="PF02953"/>
    </source>
</evidence>
<dbReference type="InterPro" id="IPR035427">
    <property type="entry name" value="Tim10-like_dom_sf"/>
</dbReference>
<dbReference type="SUPFAM" id="SSF144122">
    <property type="entry name" value="Tim10-like"/>
    <property type="match status" value="1"/>
</dbReference>
<keyword evidence="8" id="KW-0143">Chaperone</keyword>
<dbReference type="PANTHER" id="PTHR13172">
    <property type="entry name" value="MITOCHONDRIAL IMPORT INNER MEMBRANE TRANSLOCASE SUBUNIT TIM9B"/>
    <property type="match status" value="1"/>
</dbReference>
<keyword evidence="2" id="KW-0479">Metal-binding</keyword>
<keyword evidence="8" id="KW-0999">Mitochondrion inner membrane</keyword>
<feature type="domain" description="Tim10-like" evidence="9">
    <location>
        <begin position="18"/>
        <end position="79"/>
    </location>
</feature>
<comment type="domain">
    <text evidence="8">The twin CX3C motif contains 4 conserved Cys residues that form 2 disulfide bonds in the mitochondrial intermembrane space.</text>
</comment>
<dbReference type="FunCoup" id="A0A1Z5JHA5">
    <property type="interactions" value="638"/>
</dbReference>
<dbReference type="GO" id="GO:0046872">
    <property type="term" value="F:metal ion binding"/>
    <property type="evidence" value="ECO:0007669"/>
    <property type="project" value="UniProtKB-KW"/>
</dbReference>
<dbReference type="Proteomes" id="UP000198406">
    <property type="component" value="Unassembled WGS sequence"/>
</dbReference>
<evidence type="ECO:0000256" key="8">
    <source>
        <dbReference type="RuleBase" id="RU367043"/>
    </source>
</evidence>
<name>A0A1Z5JHA5_FISSO</name>
<reference evidence="10 11" key="1">
    <citation type="journal article" date="2015" name="Plant Cell">
        <title>Oil accumulation by the oleaginous diatom Fistulifera solaris as revealed by the genome and transcriptome.</title>
        <authorList>
            <person name="Tanaka T."/>
            <person name="Maeda Y."/>
            <person name="Veluchamy A."/>
            <person name="Tanaka M."/>
            <person name="Abida H."/>
            <person name="Marechal E."/>
            <person name="Bowler C."/>
            <person name="Muto M."/>
            <person name="Sunaga Y."/>
            <person name="Tanaka M."/>
            <person name="Yoshino T."/>
            <person name="Taniguchi T."/>
            <person name="Fukuda Y."/>
            <person name="Nemoto M."/>
            <person name="Matsumoto M."/>
            <person name="Wong P.S."/>
            <person name="Aburatani S."/>
            <person name="Fujibuchi W."/>
        </authorList>
    </citation>
    <scope>NUCLEOTIDE SEQUENCE [LARGE SCALE GENOMIC DNA]</scope>
    <source>
        <strain evidence="10 11">JPCC DA0580</strain>
    </source>
</reference>
<dbReference type="InParanoid" id="A0A1Z5JHA5"/>
<keyword evidence="1 8" id="KW-0813">Transport</keyword>
<evidence type="ECO:0000256" key="4">
    <source>
        <dbReference type="ARBA" id="ARBA00022927"/>
    </source>
</evidence>
<evidence type="ECO:0000313" key="11">
    <source>
        <dbReference type="Proteomes" id="UP000198406"/>
    </source>
</evidence>
<evidence type="ECO:0000256" key="7">
    <source>
        <dbReference type="ARBA" id="ARBA00023157"/>
    </source>
</evidence>
<keyword evidence="7 8" id="KW-1015">Disulfide bond</keyword>
<dbReference type="EMBL" id="BDSP01000061">
    <property type="protein sequence ID" value="GAX13158.1"/>
    <property type="molecule type" value="Genomic_DNA"/>
</dbReference>
<proteinExistence type="inferred from homology"/>
<organism evidence="10 11">
    <name type="scientific">Fistulifera solaris</name>
    <name type="common">Oleaginous diatom</name>
    <dbReference type="NCBI Taxonomy" id="1519565"/>
    <lineage>
        <taxon>Eukaryota</taxon>
        <taxon>Sar</taxon>
        <taxon>Stramenopiles</taxon>
        <taxon>Ochrophyta</taxon>
        <taxon>Bacillariophyta</taxon>
        <taxon>Bacillariophyceae</taxon>
        <taxon>Bacillariophycidae</taxon>
        <taxon>Naviculales</taxon>
        <taxon>Naviculaceae</taxon>
        <taxon>Fistulifera</taxon>
    </lineage>
</organism>
<evidence type="ECO:0000313" key="10">
    <source>
        <dbReference type="EMBL" id="GAX13158.1"/>
    </source>
</evidence>
<keyword evidence="4 8" id="KW-0653">Protein transport</keyword>
<comment type="similarity">
    <text evidence="8">Belongs to the small Tim family.</text>
</comment>
<gene>
    <name evidence="10" type="ORF">FisN_17Hh088</name>
</gene>
<keyword evidence="11" id="KW-1185">Reference proteome</keyword>
<keyword evidence="5 8" id="KW-0811">Translocation</keyword>
<accession>A0A1Z5JHA5</accession>
<sequence>MEAIQKLAPHQQQAFMKEMEAMQTKDSLNMYNKLVMRCFDGCVTSFRSKSLDKSESSCVEHCASRYVKMTQRVGLRFAEHQAMQAAGQQ</sequence>